<sequence>MMFCRVKGILGWAAAAAVAITAFAMPQAAAAAGMGYAVVPTTTIYPGETVSGAQLQEVEVTNPNLKGDYAKSIRQVEGMISKRTLLPGRTISVSALREPYTVTRGSSTRLIFTLGAMTISAAGSPLEDGMTGQLIRVRNMDSGVIVSGTVLADGTIHVAAK</sequence>
<feature type="signal peptide" evidence="4">
    <location>
        <begin position="1"/>
        <end position="24"/>
    </location>
</feature>
<dbReference type="SMART" id="SM00858">
    <property type="entry name" value="SAF"/>
    <property type="match status" value="1"/>
</dbReference>
<dbReference type="AlphaFoldDB" id="A0A120FNS2"/>
<dbReference type="CDD" id="cd11614">
    <property type="entry name" value="SAF_CpaB_FlgA_like"/>
    <property type="match status" value="1"/>
</dbReference>
<feature type="domain" description="SAF" evidence="5">
    <location>
        <begin position="35"/>
        <end position="97"/>
    </location>
</feature>
<dbReference type="Pfam" id="PF13144">
    <property type="entry name" value="ChapFlgA"/>
    <property type="match status" value="1"/>
</dbReference>
<dbReference type="RefSeq" id="WP_025660307.1">
    <property type="nucleotide sequence ID" value="NZ_JBBNAS010000571.1"/>
</dbReference>
<comment type="function">
    <text evidence="4">Involved in the assembly process of the P-ring formation. It may associate with FlgF on the rod constituting a structure essential for the P-ring assembly or may act as a modulator protein for the P-ring assembly.</text>
</comment>
<evidence type="ECO:0000313" key="7">
    <source>
        <dbReference type="Proteomes" id="UP000068164"/>
    </source>
</evidence>
<dbReference type="PANTHER" id="PTHR36307:SF1">
    <property type="entry name" value="FLAGELLA BASAL BODY P-RING FORMATION PROTEIN FLGA"/>
    <property type="match status" value="1"/>
</dbReference>
<keyword evidence="3 4" id="KW-0574">Periplasm</keyword>
<keyword evidence="6" id="KW-0282">Flagellum</keyword>
<comment type="subcellular location">
    <subcellularLocation>
        <location evidence="1 4">Periplasm</location>
    </subcellularLocation>
</comment>
<protein>
    <recommendedName>
        <fullName evidence="4">Flagella basal body P-ring formation protein FlgA</fullName>
    </recommendedName>
</protein>
<evidence type="ECO:0000256" key="1">
    <source>
        <dbReference type="ARBA" id="ARBA00004418"/>
    </source>
</evidence>
<accession>A0A120FNS2</accession>
<keyword evidence="7" id="KW-1185">Reference proteome</keyword>
<comment type="caution">
    <text evidence="6">The sequence shown here is derived from an EMBL/GenBank/DDBJ whole genome shotgun (WGS) entry which is preliminary data.</text>
</comment>
<organism evidence="6 7">
    <name type="scientific">Rhizobium altiplani</name>
    <dbReference type="NCBI Taxonomy" id="1864509"/>
    <lineage>
        <taxon>Bacteria</taxon>
        <taxon>Pseudomonadati</taxon>
        <taxon>Pseudomonadota</taxon>
        <taxon>Alphaproteobacteria</taxon>
        <taxon>Hyphomicrobiales</taxon>
        <taxon>Rhizobiaceae</taxon>
        <taxon>Rhizobium/Agrobacterium group</taxon>
        <taxon>Rhizobium</taxon>
    </lineage>
</organism>
<evidence type="ECO:0000256" key="4">
    <source>
        <dbReference type="RuleBase" id="RU362063"/>
    </source>
</evidence>
<evidence type="ECO:0000259" key="5">
    <source>
        <dbReference type="SMART" id="SM00858"/>
    </source>
</evidence>
<dbReference type="EMBL" id="LNCD01000050">
    <property type="protein sequence ID" value="KWV55821.1"/>
    <property type="molecule type" value="Genomic_DNA"/>
</dbReference>
<dbReference type="GO" id="GO:0042597">
    <property type="term" value="C:periplasmic space"/>
    <property type="evidence" value="ECO:0007669"/>
    <property type="project" value="UniProtKB-SubCell"/>
</dbReference>
<evidence type="ECO:0000256" key="3">
    <source>
        <dbReference type="ARBA" id="ARBA00022764"/>
    </source>
</evidence>
<dbReference type="NCBIfam" id="TIGR03170">
    <property type="entry name" value="flgA_cterm"/>
    <property type="match status" value="1"/>
</dbReference>
<keyword evidence="4" id="KW-1005">Bacterial flagellum biogenesis</keyword>
<evidence type="ECO:0000313" key="6">
    <source>
        <dbReference type="EMBL" id="KWV55821.1"/>
    </source>
</evidence>
<feature type="chain" id="PRO_5006990418" description="Flagella basal body P-ring formation protein FlgA" evidence="4">
    <location>
        <begin position="25"/>
        <end position="161"/>
    </location>
</feature>
<keyword evidence="2 4" id="KW-0732">Signal</keyword>
<dbReference type="Gene3D" id="3.90.1210.10">
    <property type="entry name" value="Antifreeze-like/N-acetylneuraminic acid synthase C-terminal domain"/>
    <property type="match status" value="1"/>
</dbReference>
<keyword evidence="6" id="KW-0969">Cilium</keyword>
<dbReference type="InterPro" id="IPR017585">
    <property type="entry name" value="SAF_FlgA"/>
</dbReference>
<keyword evidence="6" id="KW-0966">Cell projection</keyword>
<dbReference type="PANTHER" id="PTHR36307">
    <property type="entry name" value="FLAGELLA BASAL BODY P-RING FORMATION PROTEIN FLGA"/>
    <property type="match status" value="1"/>
</dbReference>
<dbReference type="InterPro" id="IPR039246">
    <property type="entry name" value="Flagellar_FlgA"/>
</dbReference>
<evidence type="ECO:0000256" key="2">
    <source>
        <dbReference type="ARBA" id="ARBA00022729"/>
    </source>
</evidence>
<dbReference type="OrthoDB" id="8448733at2"/>
<dbReference type="Gene3D" id="2.30.30.760">
    <property type="match status" value="1"/>
</dbReference>
<dbReference type="Proteomes" id="UP000068164">
    <property type="component" value="Unassembled WGS sequence"/>
</dbReference>
<proteinExistence type="inferred from homology"/>
<reference evidence="6 7" key="1">
    <citation type="submission" date="2015-11" db="EMBL/GenBank/DDBJ databases">
        <title>Draft Genome Sequence of the Strain BR 10423 (Rhizobium sp.) isolated from nodules of Mimosa pudica.</title>
        <authorList>
            <person name="Barauna A.C."/>
            <person name="Zilli J.E."/>
            <person name="Simoes-Araujo J.L."/>
            <person name="Reis V.M."/>
            <person name="James E.K."/>
            <person name="Reis F.B.Jr."/>
            <person name="Rouws L.F."/>
            <person name="Passos S.R."/>
            <person name="Gois S.R."/>
        </authorList>
    </citation>
    <scope>NUCLEOTIDE SEQUENCE [LARGE SCALE GENOMIC DNA]</scope>
    <source>
        <strain evidence="6 7">BR10423</strain>
    </source>
</reference>
<gene>
    <name evidence="6" type="ORF">AS026_36570</name>
</gene>
<comment type="similarity">
    <text evidence="4">Belongs to the FlgA family.</text>
</comment>
<dbReference type="InterPro" id="IPR013974">
    <property type="entry name" value="SAF"/>
</dbReference>
<dbReference type="GO" id="GO:0044780">
    <property type="term" value="P:bacterial-type flagellum assembly"/>
    <property type="evidence" value="ECO:0007669"/>
    <property type="project" value="InterPro"/>
</dbReference>
<name>A0A120FNS2_9HYPH</name>